<accession>A0ABT6DP88</accession>
<keyword evidence="1" id="KW-0472">Membrane</keyword>
<dbReference type="EMBL" id="JANRMI010000004">
    <property type="protein sequence ID" value="MDG0817651.1"/>
    <property type="molecule type" value="Genomic_DNA"/>
</dbReference>
<evidence type="ECO:0000313" key="2">
    <source>
        <dbReference type="EMBL" id="MDG0817651.1"/>
    </source>
</evidence>
<keyword evidence="1" id="KW-0812">Transmembrane</keyword>
<dbReference type="RefSeq" id="WP_277579123.1">
    <property type="nucleotide sequence ID" value="NZ_JANRMI010000004.1"/>
</dbReference>
<protein>
    <submittedName>
        <fullName evidence="2">Uncharacterized protein</fullName>
    </submittedName>
</protein>
<name>A0ABT6DP88_9BACT</name>
<keyword evidence="3" id="KW-1185">Reference proteome</keyword>
<proteinExistence type="predicted"/>
<keyword evidence="1" id="KW-1133">Transmembrane helix</keyword>
<dbReference type="Proteomes" id="UP001152321">
    <property type="component" value="Unassembled WGS sequence"/>
</dbReference>
<comment type="caution">
    <text evidence="2">The sequence shown here is derived from an EMBL/GenBank/DDBJ whole genome shotgun (WGS) entry which is preliminary data.</text>
</comment>
<dbReference type="InterPro" id="IPR046575">
    <property type="entry name" value="DUF6635"/>
</dbReference>
<gene>
    <name evidence="2" type="ORF">NWE73_14820</name>
</gene>
<sequence length="297" mass="33306">MNEQNSALVLGALDECIERYVETRRAQIDSFIHRHFSVEETFQIQKKSFLVDLFLNPLNALWSIPYLSLKKASETLDKMGYSQFTLAFDRIPSGIKTGYQKEIERLLSTEVFSCESLIKDIEDHPLLGQYFTSEQLSATSIKIRKELQGEIEKYSSSQAMISDLSSSLLTLGIGWIFFGDKTLGVLGLGDKIAQKMAHDKAASGFFLGKRLGSTFYHAFPPHPSRSQVLGATLVVGLFLTALSLFTSIMSDPLRKQLGLHNKRLNVLADSLEEKLFLNLRKDFKKSTKCTLHVAEAG</sequence>
<feature type="transmembrane region" description="Helical" evidence="1">
    <location>
        <begin position="228"/>
        <end position="249"/>
    </location>
</feature>
<dbReference type="Pfam" id="PF20340">
    <property type="entry name" value="DUF6635"/>
    <property type="match status" value="1"/>
</dbReference>
<evidence type="ECO:0000256" key="1">
    <source>
        <dbReference type="SAM" id="Phobius"/>
    </source>
</evidence>
<reference evidence="2" key="1">
    <citation type="submission" date="2022-08" db="EMBL/GenBank/DDBJ databases">
        <title>Novel Bdellovibrio Species Isolated from Svalbard: Designation Bdellovibrio svalbardensis.</title>
        <authorList>
            <person name="Mitchell R.J."/>
            <person name="Choi S.Y."/>
        </authorList>
    </citation>
    <scope>NUCLEOTIDE SEQUENCE</scope>
    <source>
        <strain evidence="2">PAP01</strain>
    </source>
</reference>
<organism evidence="2 3">
    <name type="scientific">Bdellovibrio svalbardensis</name>
    <dbReference type="NCBI Taxonomy" id="2972972"/>
    <lineage>
        <taxon>Bacteria</taxon>
        <taxon>Pseudomonadati</taxon>
        <taxon>Bdellovibrionota</taxon>
        <taxon>Bdellovibrionia</taxon>
        <taxon>Bdellovibrionales</taxon>
        <taxon>Pseudobdellovibrionaceae</taxon>
        <taxon>Bdellovibrio</taxon>
    </lineage>
</organism>
<evidence type="ECO:0000313" key="3">
    <source>
        <dbReference type="Proteomes" id="UP001152321"/>
    </source>
</evidence>